<dbReference type="InterPro" id="IPR036736">
    <property type="entry name" value="ACP-like_sf"/>
</dbReference>
<evidence type="ECO:0000256" key="2">
    <source>
        <dbReference type="ARBA" id="ARBA00022553"/>
    </source>
</evidence>
<sequence length="1056" mass="116594">MSTTTVTIAPEAHASARPQKLSVEHMGPIHTLDELIRHRAYEMGDSPLIGYPKESLLDFEEHSARAVDRYVDAAVQKLQELGLPPVDPTADKAPVVGILAQSGLHVVITIIALTRLGYAAFLISIRLASPAIDRLLTLTGCSTILTNPGFHATLAEVPKERNLTLIPLISHSDYYGKDAPVFAREYDPDHESKKVAVILHSSGSTGMPKPIYLTHRSCIGAFALNMNRRALLTSPLFHSHGFYEVFRSIFSRKPIYLANYALPLTRQSVTRMVEHVKPQLFHCVPYVLKLLAESEQGIRALASVEVVLYAGSSCPDDLGDLLVKRGVFLVANYGATETGRLMNSDRPEGDDHWNYLRLLEPAKKYVLMDEISPGLYECVALDGLPSKSTVNSDNPPGSFRTRDLFAPHSTKPGLWKYVCRLDDRFTLINGEKVLPISIEGRIRQEEHVKEAVVFGEGRSYPGVLVVRADSVAHLSDEEFLDRVWPAVESANSRAETFARIPRELVVVLPADAEYPKTDKGTFIRVPTCKKFEPEIEAAYDKFENEKGGSLNLSGPELEDYLLRRLKERFGVELSAEADFFASGVDSLQSIQMWNLIKREIDLGGNQAKLSQNALYETGSIQGLARHLEALRAGEETAADEIEKMQELISKYSSFEPHVPGTAPRPEKELVLLTGVTGGLGAHVLAQLVSRPSVSAVWALVRAPTDAAAFERVAKSLSARGIRLSPEEQSKVVALACDLGRADDFGLSPPRLAELREKLTLVVHSAWAVNFNITVQSFEDQHIRATHSLIQLCLRTRTPEPARFFFCSSVSAAGGTPRPGTVLERSVEDPAHAQGTGYGRSKYVTEHIVRNAAAEAGAHARVFRIGQLIGDTKVGEWNATEGVPMTIQTAVTLGALPTLDEEMSWLPVDYAARAIVELAGVDANAPTRRPASEAQRASDPDLVYHVLNPRRFHWTKEMLPAFAAAGLVFDSVPTDQWMERLRNSDRDPTKNPPIKLLGWFESKYGNPSATSRGGPLVYETDETRRDSEALREVPDVTDTDFVRMMLDRLRIHWNQGA</sequence>
<dbReference type="Pfam" id="PF00550">
    <property type="entry name" value="PP-binding"/>
    <property type="match status" value="1"/>
</dbReference>
<keyword evidence="2" id="KW-0597">Phosphoprotein</keyword>
<feature type="domain" description="Carrier" evidence="4">
    <location>
        <begin position="560"/>
        <end position="627"/>
    </location>
</feature>
<dbReference type="SUPFAM" id="SSF51735">
    <property type="entry name" value="NAD(P)-binding Rossmann-fold domains"/>
    <property type="match status" value="1"/>
</dbReference>
<gene>
    <name evidence="6" type="ORF">SLS62_002334</name>
</gene>
<dbReference type="PROSITE" id="PS00455">
    <property type="entry name" value="AMP_BINDING"/>
    <property type="match status" value="1"/>
</dbReference>
<organism evidence="6 7">
    <name type="scientific">Diatrype stigma</name>
    <dbReference type="NCBI Taxonomy" id="117547"/>
    <lineage>
        <taxon>Eukaryota</taxon>
        <taxon>Fungi</taxon>
        <taxon>Dikarya</taxon>
        <taxon>Ascomycota</taxon>
        <taxon>Pezizomycotina</taxon>
        <taxon>Sordariomycetes</taxon>
        <taxon>Xylariomycetidae</taxon>
        <taxon>Xylariales</taxon>
        <taxon>Diatrypaceae</taxon>
        <taxon>Diatrype</taxon>
    </lineage>
</organism>
<dbReference type="SUPFAM" id="SSF56801">
    <property type="entry name" value="Acetyl-CoA synthetase-like"/>
    <property type="match status" value="1"/>
</dbReference>
<keyword evidence="1" id="KW-0596">Phosphopantetheine</keyword>
<evidence type="ECO:0000313" key="6">
    <source>
        <dbReference type="EMBL" id="KAK7755722.1"/>
    </source>
</evidence>
<dbReference type="InterPro" id="IPR013120">
    <property type="entry name" value="FAR_NAD-bd"/>
</dbReference>
<dbReference type="InterPro" id="IPR000873">
    <property type="entry name" value="AMP-dep_synth/lig_dom"/>
</dbReference>
<dbReference type="SUPFAM" id="SSF47336">
    <property type="entry name" value="ACP-like"/>
    <property type="match status" value="1"/>
</dbReference>
<name>A0AAN9UZ08_9PEZI</name>
<dbReference type="Pfam" id="PF00501">
    <property type="entry name" value="AMP-binding"/>
    <property type="match status" value="1"/>
</dbReference>
<evidence type="ECO:0000259" key="3">
    <source>
        <dbReference type="Pfam" id="PF00501"/>
    </source>
</evidence>
<evidence type="ECO:0000259" key="5">
    <source>
        <dbReference type="Pfam" id="PF07993"/>
    </source>
</evidence>
<accession>A0AAN9UZ08</accession>
<keyword evidence="7" id="KW-1185">Reference proteome</keyword>
<protein>
    <submittedName>
        <fullName evidence="6">NRPS-like protein biosynthetic cluster</fullName>
    </submittedName>
</protein>
<dbReference type="Pfam" id="PF07993">
    <property type="entry name" value="NAD_binding_4"/>
    <property type="match status" value="1"/>
</dbReference>
<dbReference type="InterPro" id="IPR042099">
    <property type="entry name" value="ANL_N_sf"/>
</dbReference>
<dbReference type="Proteomes" id="UP001320420">
    <property type="component" value="Unassembled WGS sequence"/>
</dbReference>
<dbReference type="PANTHER" id="PTHR43439:SF2">
    <property type="entry name" value="ENZYME, PUTATIVE (JCVI)-RELATED"/>
    <property type="match status" value="1"/>
</dbReference>
<dbReference type="Gene3D" id="1.10.1200.10">
    <property type="entry name" value="ACP-like"/>
    <property type="match status" value="1"/>
</dbReference>
<dbReference type="InterPro" id="IPR051414">
    <property type="entry name" value="Adenylate-forming_Reductase"/>
</dbReference>
<evidence type="ECO:0000256" key="1">
    <source>
        <dbReference type="ARBA" id="ARBA00022450"/>
    </source>
</evidence>
<dbReference type="AlphaFoldDB" id="A0AAN9UZ08"/>
<reference evidence="6 7" key="1">
    <citation type="submission" date="2024-02" db="EMBL/GenBank/DDBJ databases">
        <title>De novo assembly and annotation of 12 fungi associated with fruit tree decline syndrome in Ontario, Canada.</title>
        <authorList>
            <person name="Sulman M."/>
            <person name="Ellouze W."/>
            <person name="Ilyukhin E."/>
        </authorList>
    </citation>
    <scope>NUCLEOTIDE SEQUENCE [LARGE SCALE GENOMIC DNA]</scope>
    <source>
        <strain evidence="6 7">M11/M66-122</strain>
    </source>
</reference>
<comment type="caution">
    <text evidence="6">The sequence shown here is derived from an EMBL/GenBank/DDBJ whole genome shotgun (WGS) entry which is preliminary data.</text>
</comment>
<proteinExistence type="predicted"/>
<dbReference type="EMBL" id="JAKJXP020000011">
    <property type="protein sequence ID" value="KAK7755722.1"/>
    <property type="molecule type" value="Genomic_DNA"/>
</dbReference>
<evidence type="ECO:0000313" key="7">
    <source>
        <dbReference type="Proteomes" id="UP001320420"/>
    </source>
</evidence>
<dbReference type="Gene3D" id="3.40.50.720">
    <property type="entry name" value="NAD(P)-binding Rossmann-like Domain"/>
    <property type="match status" value="1"/>
</dbReference>
<dbReference type="InterPro" id="IPR020845">
    <property type="entry name" value="AMP-binding_CS"/>
</dbReference>
<dbReference type="PANTHER" id="PTHR43439">
    <property type="entry name" value="PHENYLACETATE-COENZYME A LIGASE"/>
    <property type="match status" value="1"/>
</dbReference>
<dbReference type="Gene3D" id="3.40.50.12780">
    <property type="entry name" value="N-terminal domain of ligase-like"/>
    <property type="match status" value="1"/>
</dbReference>
<evidence type="ECO:0000259" key="4">
    <source>
        <dbReference type="Pfam" id="PF00550"/>
    </source>
</evidence>
<dbReference type="InterPro" id="IPR009081">
    <property type="entry name" value="PP-bd_ACP"/>
</dbReference>
<feature type="domain" description="Thioester reductase (TE)" evidence="5">
    <location>
        <begin position="672"/>
        <end position="914"/>
    </location>
</feature>
<dbReference type="Pfam" id="PF23562">
    <property type="entry name" value="AMP-binding_C_3"/>
    <property type="match status" value="1"/>
</dbReference>
<feature type="domain" description="AMP-dependent synthetase/ligase" evidence="3">
    <location>
        <begin position="62"/>
        <end position="351"/>
    </location>
</feature>
<dbReference type="InterPro" id="IPR036291">
    <property type="entry name" value="NAD(P)-bd_dom_sf"/>
</dbReference>